<comment type="catalytic activity">
    <reaction evidence="3 4">
        <text>RX + glutathione = an S-substituted glutathione + a halide anion + H(+)</text>
        <dbReference type="Rhea" id="RHEA:16437"/>
        <dbReference type="ChEBI" id="CHEBI:15378"/>
        <dbReference type="ChEBI" id="CHEBI:16042"/>
        <dbReference type="ChEBI" id="CHEBI:17792"/>
        <dbReference type="ChEBI" id="CHEBI:57925"/>
        <dbReference type="ChEBI" id="CHEBI:90779"/>
        <dbReference type="EC" id="2.5.1.18"/>
    </reaction>
</comment>
<dbReference type="InterPro" id="IPR036249">
    <property type="entry name" value="Thioredoxin-like_sf"/>
</dbReference>
<dbReference type="GO" id="GO:0004602">
    <property type="term" value="F:glutathione peroxidase activity"/>
    <property type="evidence" value="ECO:0007669"/>
    <property type="project" value="TreeGrafter"/>
</dbReference>
<name>A0A6A5QW86_AMPQU</name>
<evidence type="ECO:0000256" key="4">
    <source>
        <dbReference type="PIRNR" id="PIRNR006386"/>
    </source>
</evidence>
<dbReference type="GO" id="GO:0005777">
    <property type="term" value="C:peroxisome"/>
    <property type="evidence" value="ECO:0007669"/>
    <property type="project" value="TreeGrafter"/>
</dbReference>
<gene>
    <name evidence="7" type="ORF">BDU57DRAFT_508158</name>
</gene>
<sequence length="243" mass="27748">MCLQPFLYTPRQSIPCLLKFIVEMAQPKITLYVDIVSPFAYIAFYLLRHSPVFKSCEITYVPIFLGGLMKECGNKAPLTVKNKDKWINSERLNWCKYFNVPMSKRSPPGFPNNTISLQRTLASLQLSHPESMPQAVSLFWENFWVHWNDPMKSENLQAMVRTIVGSDEEAQKVIERTKSDEVKNILSDNTQKAFKDGAFGLPWFVATNAKGETQGFWGVDHMGQLCDHLGLDRPASKGWRALL</sequence>
<dbReference type="GO" id="GO:0005739">
    <property type="term" value="C:mitochondrion"/>
    <property type="evidence" value="ECO:0007669"/>
    <property type="project" value="TreeGrafter"/>
</dbReference>
<accession>A0A6A5QW86</accession>
<evidence type="ECO:0000256" key="1">
    <source>
        <dbReference type="ARBA" id="ARBA00006494"/>
    </source>
</evidence>
<dbReference type="EMBL" id="ML979132">
    <property type="protein sequence ID" value="KAF1920061.1"/>
    <property type="molecule type" value="Genomic_DNA"/>
</dbReference>
<dbReference type="AlphaFoldDB" id="A0A6A5QW86"/>
<dbReference type="GO" id="GO:0006749">
    <property type="term" value="P:glutathione metabolic process"/>
    <property type="evidence" value="ECO:0007669"/>
    <property type="project" value="TreeGrafter"/>
</dbReference>
<dbReference type="OrthoDB" id="4664297at2759"/>
<feature type="active site" description="Nucleophile" evidence="5">
    <location>
        <position position="37"/>
    </location>
</feature>
<dbReference type="PIRSF" id="PIRSF006386">
    <property type="entry name" value="HCCAis_GSTk"/>
    <property type="match status" value="1"/>
</dbReference>
<comment type="similarity">
    <text evidence="1 4">Belongs to the GST superfamily. Kappa family.</text>
</comment>
<dbReference type="PANTHER" id="PTHR42943:SF2">
    <property type="entry name" value="GLUTATHIONE S-TRANSFERASE KAPPA 1"/>
    <property type="match status" value="1"/>
</dbReference>
<evidence type="ECO:0000313" key="8">
    <source>
        <dbReference type="Proteomes" id="UP000800096"/>
    </source>
</evidence>
<evidence type="ECO:0000256" key="5">
    <source>
        <dbReference type="PIRSR" id="PIRSR006386-1"/>
    </source>
</evidence>
<dbReference type="PANTHER" id="PTHR42943">
    <property type="entry name" value="GLUTATHIONE S-TRANSFERASE KAPPA"/>
    <property type="match status" value="1"/>
</dbReference>
<proteinExistence type="inferred from homology"/>
<dbReference type="InterPro" id="IPR051924">
    <property type="entry name" value="GST_Kappa/NadH"/>
</dbReference>
<dbReference type="GO" id="GO:0004364">
    <property type="term" value="F:glutathione transferase activity"/>
    <property type="evidence" value="ECO:0007669"/>
    <property type="project" value="UniProtKB-UniRule"/>
</dbReference>
<dbReference type="InterPro" id="IPR014440">
    <property type="entry name" value="HCCAis_GSTk"/>
</dbReference>
<evidence type="ECO:0000256" key="2">
    <source>
        <dbReference type="ARBA" id="ARBA00022679"/>
    </source>
</evidence>
<reference evidence="7" key="1">
    <citation type="journal article" date="2020" name="Stud. Mycol.">
        <title>101 Dothideomycetes genomes: a test case for predicting lifestyles and emergence of pathogens.</title>
        <authorList>
            <person name="Haridas S."/>
            <person name="Albert R."/>
            <person name="Binder M."/>
            <person name="Bloem J."/>
            <person name="Labutti K."/>
            <person name="Salamov A."/>
            <person name="Andreopoulos B."/>
            <person name="Baker S."/>
            <person name="Barry K."/>
            <person name="Bills G."/>
            <person name="Bluhm B."/>
            <person name="Cannon C."/>
            <person name="Castanera R."/>
            <person name="Culley D."/>
            <person name="Daum C."/>
            <person name="Ezra D."/>
            <person name="Gonzalez J."/>
            <person name="Henrissat B."/>
            <person name="Kuo A."/>
            <person name="Liang C."/>
            <person name="Lipzen A."/>
            <person name="Lutzoni F."/>
            <person name="Magnuson J."/>
            <person name="Mondo S."/>
            <person name="Nolan M."/>
            <person name="Ohm R."/>
            <person name="Pangilinan J."/>
            <person name="Park H.-J."/>
            <person name="Ramirez L."/>
            <person name="Alfaro M."/>
            <person name="Sun H."/>
            <person name="Tritt A."/>
            <person name="Yoshinaga Y."/>
            <person name="Zwiers L.-H."/>
            <person name="Turgeon B."/>
            <person name="Goodwin S."/>
            <person name="Spatafora J."/>
            <person name="Crous P."/>
            <person name="Grigoriev I."/>
        </authorList>
    </citation>
    <scope>NUCLEOTIDE SEQUENCE</scope>
    <source>
        <strain evidence="7">HMLAC05119</strain>
    </source>
</reference>
<evidence type="ECO:0000313" key="7">
    <source>
        <dbReference type="EMBL" id="KAF1920061.1"/>
    </source>
</evidence>
<dbReference type="InterPro" id="IPR001853">
    <property type="entry name" value="DSBA-like_thioredoxin_dom"/>
</dbReference>
<keyword evidence="2 4" id="KW-0808">Transferase</keyword>
<dbReference type="FunFam" id="3.40.30.10:FF:000096">
    <property type="entry name" value="Glutathione S-transferase kappa"/>
    <property type="match status" value="1"/>
</dbReference>
<keyword evidence="8" id="KW-1185">Reference proteome</keyword>
<organism evidence="7 8">
    <name type="scientific">Ampelomyces quisqualis</name>
    <name type="common">Powdery mildew agent</name>
    <dbReference type="NCBI Taxonomy" id="50730"/>
    <lineage>
        <taxon>Eukaryota</taxon>
        <taxon>Fungi</taxon>
        <taxon>Dikarya</taxon>
        <taxon>Ascomycota</taxon>
        <taxon>Pezizomycotina</taxon>
        <taxon>Dothideomycetes</taxon>
        <taxon>Pleosporomycetidae</taxon>
        <taxon>Pleosporales</taxon>
        <taxon>Pleosporineae</taxon>
        <taxon>Phaeosphaeriaceae</taxon>
        <taxon>Ampelomyces</taxon>
    </lineage>
</organism>
<evidence type="ECO:0000259" key="6">
    <source>
        <dbReference type="Pfam" id="PF01323"/>
    </source>
</evidence>
<dbReference type="Pfam" id="PF01323">
    <property type="entry name" value="DSBA"/>
    <property type="match status" value="1"/>
</dbReference>
<dbReference type="EC" id="2.5.1.18" evidence="4"/>
<protein>
    <recommendedName>
        <fullName evidence="4">Glutathione S-transferase kappa</fullName>
        <ecNumber evidence="4">2.5.1.18</ecNumber>
    </recommendedName>
</protein>
<dbReference type="Gene3D" id="3.40.30.10">
    <property type="entry name" value="Glutaredoxin"/>
    <property type="match status" value="1"/>
</dbReference>
<dbReference type="SUPFAM" id="SSF52833">
    <property type="entry name" value="Thioredoxin-like"/>
    <property type="match status" value="1"/>
</dbReference>
<feature type="domain" description="DSBA-like thioredoxin" evidence="6">
    <location>
        <begin position="29"/>
        <end position="229"/>
    </location>
</feature>
<dbReference type="Proteomes" id="UP000800096">
    <property type="component" value="Unassembled WGS sequence"/>
</dbReference>
<evidence type="ECO:0000256" key="3">
    <source>
        <dbReference type="ARBA" id="ARBA00047960"/>
    </source>
</evidence>